<organism evidence="7 8">
    <name type="scientific">Electrophorus electricus</name>
    <name type="common">Electric eel</name>
    <name type="synonym">Gymnotus electricus</name>
    <dbReference type="NCBI Taxonomy" id="8005"/>
    <lineage>
        <taxon>Eukaryota</taxon>
        <taxon>Metazoa</taxon>
        <taxon>Chordata</taxon>
        <taxon>Craniata</taxon>
        <taxon>Vertebrata</taxon>
        <taxon>Euteleostomi</taxon>
        <taxon>Actinopterygii</taxon>
        <taxon>Neopterygii</taxon>
        <taxon>Teleostei</taxon>
        <taxon>Ostariophysi</taxon>
        <taxon>Gymnotiformes</taxon>
        <taxon>Gymnotoidei</taxon>
        <taxon>Gymnotidae</taxon>
        <taxon>Electrophorus</taxon>
    </lineage>
</organism>
<evidence type="ECO:0000259" key="6">
    <source>
        <dbReference type="PROSITE" id="PS50041"/>
    </source>
</evidence>
<sequence>MARVRLGLPGRVFSKVAVALRLCTRYLVSQSVSHRGHARTFQTRKASREAIPPLCWRTRQPSLNVRRRLSAFGRCGPSLQHALVLPRRKCTRYIGLTQHPLVPRPSLGETPARAPDGMSRLAAMDQAIHKLNVGHYTLDVKLHQLQERLGLLENRMAEAEDSVQQVATHCSDNRKEIGRLEGCVKGRRIGHKCFLVYLAYETYAGHFLSSQPDGGKRENCVAMTSDDGDWWDNYCDRRMFYLCEFEA</sequence>
<keyword evidence="8" id="KW-1185">Reference proteome</keyword>
<reference evidence="7" key="3">
    <citation type="submission" date="2025-09" db="UniProtKB">
        <authorList>
            <consortium name="Ensembl"/>
        </authorList>
    </citation>
    <scope>IDENTIFICATION</scope>
</reference>
<keyword evidence="2" id="KW-0964">Secreted</keyword>
<dbReference type="InterPro" id="IPR016187">
    <property type="entry name" value="CTDL_fold"/>
</dbReference>
<evidence type="ECO:0000256" key="5">
    <source>
        <dbReference type="ARBA" id="ARBA00023157"/>
    </source>
</evidence>
<comment type="subcellular location">
    <subcellularLocation>
        <location evidence="1">Secreted</location>
    </subcellularLocation>
</comment>
<dbReference type="SUPFAM" id="SSF56436">
    <property type="entry name" value="C-type lectin-like"/>
    <property type="match status" value="1"/>
</dbReference>
<keyword evidence="3" id="KW-0732">Signal</keyword>
<keyword evidence="5" id="KW-1015">Disulfide bond</keyword>
<dbReference type="InterPro" id="IPR016186">
    <property type="entry name" value="C-type_lectin-like/link_sf"/>
</dbReference>
<evidence type="ECO:0000256" key="4">
    <source>
        <dbReference type="ARBA" id="ARBA00022734"/>
    </source>
</evidence>
<reference evidence="7 8" key="1">
    <citation type="submission" date="2020-05" db="EMBL/GenBank/DDBJ databases">
        <title>Electrophorus electricus (electric eel) genome, fEleEle1, primary haplotype.</title>
        <authorList>
            <person name="Myers G."/>
            <person name="Meyer A."/>
            <person name="Fedrigo O."/>
            <person name="Formenti G."/>
            <person name="Rhie A."/>
            <person name="Tracey A."/>
            <person name="Sims Y."/>
            <person name="Jarvis E.D."/>
        </authorList>
    </citation>
    <scope>NUCLEOTIDE SEQUENCE [LARGE SCALE GENOMIC DNA]</scope>
</reference>
<accession>A0AAY5EHU2</accession>
<dbReference type="PANTHER" id="PTHR22799">
    <property type="entry name" value="TETRANECTIN-RELATED"/>
    <property type="match status" value="1"/>
</dbReference>
<reference evidence="7" key="2">
    <citation type="submission" date="2025-08" db="UniProtKB">
        <authorList>
            <consortium name="Ensembl"/>
        </authorList>
    </citation>
    <scope>IDENTIFICATION</scope>
</reference>
<dbReference type="AlphaFoldDB" id="A0AAY5EHU2"/>
<evidence type="ECO:0000256" key="2">
    <source>
        <dbReference type="ARBA" id="ARBA00022525"/>
    </source>
</evidence>
<dbReference type="PROSITE" id="PS50041">
    <property type="entry name" value="C_TYPE_LECTIN_2"/>
    <property type="match status" value="1"/>
</dbReference>
<evidence type="ECO:0000313" key="7">
    <source>
        <dbReference type="Ensembl" id="ENSEEEP00000056473.1"/>
    </source>
</evidence>
<dbReference type="PROSITE" id="PS00615">
    <property type="entry name" value="C_TYPE_LECTIN_1"/>
    <property type="match status" value="1"/>
</dbReference>
<dbReference type="GO" id="GO:0030246">
    <property type="term" value="F:carbohydrate binding"/>
    <property type="evidence" value="ECO:0007669"/>
    <property type="project" value="UniProtKB-KW"/>
</dbReference>
<dbReference type="GO" id="GO:0005615">
    <property type="term" value="C:extracellular space"/>
    <property type="evidence" value="ECO:0007669"/>
    <property type="project" value="TreeGrafter"/>
</dbReference>
<evidence type="ECO:0000313" key="8">
    <source>
        <dbReference type="Proteomes" id="UP000314983"/>
    </source>
</evidence>
<dbReference type="InterPro" id="IPR051663">
    <property type="entry name" value="CLec_Tetranectin-domain"/>
</dbReference>
<feature type="domain" description="C-type lectin" evidence="6">
    <location>
        <begin position="198"/>
        <end position="244"/>
    </location>
</feature>
<protein>
    <recommendedName>
        <fullName evidence="6">C-type lectin domain-containing protein</fullName>
    </recommendedName>
</protein>
<dbReference type="InterPro" id="IPR001304">
    <property type="entry name" value="C-type_lectin-like"/>
</dbReference>
<dbReference type="Ensembl" id="ENSEEET00000057400.1">
    <property type="protein sequence ID" value="ENSEEEP00000056473.1"/>
    <property type="gene ID" value="ENSEEEG00000026707.1"/>
</dbReference>
<evidence type="ECO:0000256" key="3">
    <source>
        <dbReference type="ARBA" id="ARBA00022729"/>
    </source>
</evidence>
<dbReference type="Proteomes" id="UP000314983">
    <property type="component" value="Chromosome 8"/>
</dbReference>
<dbReference type="GO" id="GO:0001503">
    <property type="term" value="P:ossification"/>
    <property type="evidence" value="ECO:0007669"/>
    <property type="project" value="TreeGrafter"/>
</dbReference>
<keyword evidence="4" id="KW-0430">Lectin</keyword>
<dbReference type="InterPro" id="IPR018378">
    <property type="entry name" value="C-type_lectin_CS"/>
</dbReference>
<name>A0AAY5EHU2_ELEEL</name>
<dbReference type="PANTHER" id="PTHR22799:SF1">
    <property type="entry name" value="C-TYPE LECTIN DOMAIN FAMILY 11 MEMBER A"/>
    <property type="match status" value="1"/>
</dbReference>
<dbReference type="Gene3D" id="3.10.100.10">
    <property type="entry name" value="Mannose-Binding Protein A, subunit A"/>
    <property type="match status" value="1"/>
</dbReference>
<dbReference type="GO" id="GO:0008083">
    <property type="term" value="F:growth factor activity"/>
    <property type="evidence" value="ECO:0007669"/>
    <property type="project" value="TreeGrafter"/>
</dbReference>
<evidence type="ECO:0000256" key="1">
    <source>
        <dbReference type="ARBA" id="ARBA00004613"/>
    </source>
</evidence>
<proteinExistence type="predicted"/>